<evidence type="ECO:0000256" key="3">
    <source>
        <dbReference type="ARBA" id="ARBA00011738"/>
    </source>
</evidence>
<comment type="subcellular location">
    <subcellularLocation>
        <location evidence="1">Cytoplasm</location>
    </subcellularLocation>
</comment>
<reference evidence="15 16" key="1">
    <citation type="submission" date="2019-03" db="EMBL/GenBank/DDBJ databases">
        <title>San Antonio Military Medical Center submission to MRSN (WRAIR), pending publication.</title>
        <authorList>
            <person name="Blyth D.M."/>
            <person name="Mccarthy S.L."/>
            <person name="Schall S.E."/>
            <person name="Stam J.A."/>
            <person name="Ong A.C."/>
            <person name="Mcgann P.T."/>
        </authorList>
    </citation>
    <scope>NUCLEOTIDE SEQUENCE [LARGE SCALE GENOMIC DNA]</scope>
    <source>
        <strain evidence="15 16">MRSN571793</strain>
    </source>
</reference>
<keyword evidence="7" id="KW-0805">Transcription regulation</keyword>
<evidence type="ECO:0000256" key="8">
    <source>
        <dbReference type="ARBA" id="ARBA00023125"/>
    </source>
</evidence>
<proteinExistence type="inferred from homology"/>
<dbReference type="PROSITE" id="PS50944">
    <property type="entry name" value="HTH_DTXR"/>
    <property type="match status" value="1"/>
</dbReference>
<dbReference type="GO" id="GO:0046914">
    <property type="term" value="F:transition metal ion binding"/>
    <property type="evidence" value="ECO:0007669"/>
    <property type="project" value="InterPro"/>
</dbReference>
<evidence type="ECO:0000256" key="7">
    <source>
        <dbReference type="ARBA" id="ARBA00023015"/>
    </source>
</evidence>
<dbReference type="Gene3D" id="1.10.10.10">
    <property type="entry name" value="Winged helix-like DNA-binding domain superfamily/Winged helix DNA-binding domain"/>
    <property type="match status" value="1"/>
</dbReference>
<dbReference type="InterPro" id="IPR001367">
    <property type="entry name" value="Fe_dep_repressor"/>
</dbReference>
<dbReference type="AlphaFoldDB" id="A0A4Y8KVV5"/>
<organism evidence="15 16">
    <name type="scientific">Dysgonomonas capnocytophagoides</name>
    <dbReference type="NCBI Taxonomy" id="45254"/>
    <lineage>
        <taxon>Bacteria</taxon>
        <taxon>Pseudomonadati</taxon>
        <taxon>Bacteroidota</taxon>
        <taxon>Bacteroidia</taxon>
        <taxon>Bacteroidales</taxon>
        <taxon>Dysgonomonadaceae</taxon>
        <taxon>Dysgonomonas</taxon>
    </lineage>
</organism>
<protein>
    <recommendedName>
        <fullName evidence="4">Transcriptional regulator MntR</fullName>
    </recommendedName>
    <alternativeName>
        <fullName evidence="13">Manganese transport regulator</fullName>
    </alternativeName>
</protein>
<evidence type="ECO:0000256" key="13">
    <source>
        <dbReference type="ARBA" id="ARBA00032593"/>
    </source>
</evidence>
<dbReference type="PANTHER" id="PTHR33238:SF11">
    <property type="entry name" value="TRANSCRIPTIONAL REGULATOR MNTR"/>
    <property type="match status" value="1"/>
</dbReference>
<dbReference type="InterPro" id="IPR038157">
    <property type="entry name" value="FeoA_core_dom"/>
</dbReference>
<comment type="similarity">
    <text evidence="2">Belongs to the DtxR/MntR family.</text>
</comment>
<dbReference type="InterPro" id="IPR036421">
    <property type="entry name" value="Fe_dep_repressor_sf"/>
</dbReference>
<evidence type="ECO:0000256" key="2">
    <source>
        <dbReference type="ARBA" id="ARBA00007871"/>
    </source>
</evidence>
<keyword evidence="11" id="KW-0464">Manganese</keyword>
<gene>
    <name evidence="15" type="ORF">E2605_17555</name>
</gene>
<evidence type="ECO:0000256" key="5">
    <source>
        <dbReference type="ARBA" id="ARBA00022490"/>
    </source>
</evidence>
<evidence type="ECO:0000256" key="6">
    <source>
        <dbReference type="ARBA" id="ARBA00022491"/>
    </source>
</evidence>
<dbReference type="InterPro" id="IPR022687">
    <property type="entry name" value="HTH_DTXR"/>
</dbReference>
<dbReference type="OrthoDB" id="9791355at2"/>
<comment type="subunit">
    <text evidence="3">Homodimer.</text>
</comment>
<evidence type="ECO:0000256" key="12">
    <source>
        <dbReference type="ARBA" id="ARBA00025185"/>
    </source>
</evidence>
<dbReference type="GO" id="GO:0005737">
    <property type="term" value="C:cytoplasm"/>
    <property type="evidence" value="ECO:0007669"/>
    <property type="project" value="UniProtKB-SubCell"/>
</dbReference>
<dbReference type="SMART" id="SM00529">
    <property type="entry name" value="HTH_DTXR"/>
    <property type="match status" value="1"/>
</dbReference>
<dbReference type="InterPro" id="IPR036390">
    <property type="entry name" value="WH_DNA-bd_sf"/>
</dbReference>
<dbReference type="InterPro" id="IPR036388">
    <property type="entry name" value="WH-like_DNA-bd_sf"/>
</dbReference>
<evidence type="ECO:0000256" key="1">
    <source>
        <dbReference type="ARBA" id="ARBA00004496"/>
    </source>
</evidence>
<dbReference type="RefSeq" id="WP_134437383.1">
    <property type="nucleotide sequence ID" value="NZ_SOML01000014.1"/>
</dbReference>
<name>A0A4Y8KVV5_9BACT</name>
<dbReference type="GO" id="GO:0003677">
    <property type="term" value="F:DNA binding"/>
    <property type="evidence" value="ECO:0007669"/>
    <property type="project" value="UniProtKB-KW"/>
</dbReference>
<evidence type="ECO:0000259" key="14">
    <source>
        <dbReference type="PROSITE" id="PS50944"/>
    </source>
</evidence>
<dbReference type="SUPFAM" id="SSF47979">
    <property type="entry name" value="Iron-dependent repressor protein, dimerization domain"/>
    <property type="match status" value="1"/>
</dbReference>
<evidence type="ECO:0000256" key="9">
    <source>
        <dbReference type="ARBA" id="ARBA00023159"/>
    </source>
</evidence>
<dbReference type="Gene3D" id="1.10.60.10">
    <property type="entry name" value="Iron dependent repressor, metal binding and dimerisation domain"/>
    <property type="match status" value="1"/>
</dbReference>
<keyword evidence="10" id="KW-0804">Transcription</keyword>
<keyword evidence="5" id="KW-0963">Cytoplasm</keyword>
<evidence type="ECO:0000256" key="10">
    <source>
        <dbReference type="ARBA" id="ARBA00023163"/>
    </source>
</evidence>
<dbReference type="GO" id="GO:0003700">
    <property type="term" value="F:DNA-binding transcription factor activity"/>
    <property type="evidence" value="ECO:0007669"/>
    <property type="project" value="InterPro"/>
</dbReference>
<dbReference type="Gene3D" id="2.30.30.90">
    <property type="match status" value="1"/>
</dbReference>
<dbReference type="STRING" id="1121485.GCA_000426485_00718"/>
<evidence type="ECO:0000313" key="16">
    <source>
        <dbReference type="Proteomes" id="UP000297861"/>
    </source>
</evidence>
<evidence type="ECO:0000313" key="15">
    <source>
        <dbReference type="EMBL" id="TFD93100.1"/>
    </source>
</evidence>
<dbReference type="GO" id="GO:0046983">
    <property type="term" value="F:protein dimerization activity"/>
    <property type="evidence" value="ECO:0007669"/>
    <property type="project" value="InterPro"/>
</dbReference>
<dbReference type="EMBL" id="SOML01000014">
    <property type="protein sequence ID" value="TFD93100.1"/>
    <property type="molecule type" value="Genomic_DNA"/>
</dbReference>
<sequence length="219" mass="25094">MISSTEENYLKTLLHLEDKTGEATANELSKLLNIKMSTVNSMIKKFAEKGLVHYESYKPITLTEEGRRQAALILRKHRLVEMFLFEKMEFGWEHVHEIAEQIEHIKSPIFFDKIDELLNHPVADPHGSPIPDKNGNIALTNYLKLSDCKVNDKAVFSAVIDSNAEFLQFLTKRHLMLNIEITIDAIETFDGSMTVSYNGNKNEVLSKFVCDRLLVIKQQ</sequence>
<dbReference type="PANTHER" id="PTHR33238">
    <property type="entry name" value="IRON (METAL) DEPENDENT REPRESSOR, DTXR FAMILY"/>
    <property type="match status" value="1"/>
</dbReference>
<comment type="function">
    <text evidence="12">In the presence of manganese, represses expression of mntH and mntS. Up-regulates expression of mntP.</text>
</comment>
<dbReference type="Proteomes" id="UP000297861">
    <property type="component" value="Unassembled WGS sequence"/>
</dbReference>
<evidence type="ECO:0000256" key="4">
    <source>
        <dbReference type="ARBA" id="ARBA00022386"/>
    </source>
</evidence>
<dbReference type="Pfam" id="PF01325">
    <property type="entry name" value="Fe_dep_repress"/>
    <property type="match status" value="1"/>
</dbReference>
<keyword evidence="9" id="KW-0010">Activator</keyword>
<dbReference type="InterPro" id="IPR022689">
    <property type="entry name" value="Iron_dep_repressor"/>
</dbReference>
<feature type="domain" description="HTH dtxR-type" evidence="14">
    <location>
        <begin position="1"/>
        <end position="63"/>
    </location>
</feature>
<dbReference type="Pfam" id="PF02742">
    <property type="entry name" value="Fe_dep_repr_C"/>
    <property type="match status" value="1"/>
</dbReference>
<keyword evidence="16" id="KW-1185">Reference proteome</keyword>
<comment type="caution">
    <text evidence="15">The sequence shown here is derived from an EMBL/GenBank/DDBJ whole genome shotgun (WGS) entry which is preliminary data.</text>
</comment>
<dbReference type="SUPFAM" id="SSF46785">
    <property type="entry name" value="Winged helix' DNA-binding domain"/>
    <property type="match status" value="1"/>
</dbReference>
<evidence type="ECO:0000256" key="11">
    <source>
        <dbReference type="ARBA" id="ARBA00023211"/>
    </source>
</evidence>
<accession>A0A4Y8KVV5</accession>
<dbReference type="InterPro" id="IPR050536">
    <property type="entry name" value="DtxR_MntR_Metal-Reg"/>
</dbReference>
<keyword evidence="8" id="KW-0238">DNA-binding</keyword>
<keyword evidence="6" id="KW-0678">Repressor</keyword>